<evidence type="ECO:0000313" key="2">
    <source>
        <dbReference type="Proteomes" id="UP000757435"/>
    </source>
</evidence>
<accession>A0A951UNG5</accession>
<comment type="caution">
    <text evidence="1">The sequence shown here is derived from an EMBL/GenBank/DDBJ whole genome shotgun (WGS) entry which is preliminary data.</text>
</comment>
<dbReference type="InterPro" id="IPR014951">
    <property type="entry name" value="DUF1822"/>
</dbReference>
<dbReference type="EMBL" id="JAHHHD010000021">
    <property type="protein sequence ID" value="MBW4660425.1"/>
    <property type="molecule type" value="Genomic_DNA"/>
</dbReference>
<organism evidence="1 2">
    <name type="scientific">Drouetiella hepatica Uher 2000/2452</name>
    <dbReference type="NCBI Taxonomy" id="904376"/>
    <lineage>
        <taxon>Bacteria</taxon>
        <taxon>Bacillati</taxon>
        <taxon>Cyanobacteriota</taxon>
        <taxon>Cyanophyceae</taxon>
        <taxon>Oculatellales</taxon>
        <taxon>Oculatellaceae</taxon>
        <taxon>Drouetiella</taxon>
    </lineage>
</organism>
<dbReference type="AlphaFoldDB" id="A0A951UNG5"/>
<protein>
    <submittedName>
        <fullName evidence="1">DUF1822 family protein</fullName>
    </submittedName>
</protein>
<proteinExistence type="predicted"/>
<evidence type="ECO:0000313" key="1">
    <source>
        <dbReference type="EMBL" id="MBW4660425.1"/>
    </source>
</evidence>
<reference evidence="1" key="2">
    <citation type="journal article" date="2022" name="Microbiol. Resour. Announc.">
        <title>Metagenome Sequencing to Explore Phylogenomics of Terrestrial Cyanobacteria.</title>
        <authorList>
            <person name="Ward R.D."/>
            <person name="Stajich J.E."/>
            <person name="Johansen J.R."/>
            <person name="Huntemann M."/>
            <person name="Clum A."/>
            <person name="Foster B."/>
            <person name="Foster B."/>
            <person name="Roux S."/>
            <person name="Palaniappan K."/>
            <person name="Varghese N."/>
            <person name="Mukherjee S."/>
            <person name="Reddy T.B.K."/>
            <person name="Daum C."/>
            <person name="Copeland A."/>
            <person name="Chen I.A."/>
            <person name="Ivanova N.N."/>
            <person name="Kyrpides N.C."/>
            <person name="Shapiro N."/>
            <person name="Eloe-Fadrosh E.A."/>
            <person name="Pietrasiak N."/>
        </authorList>
    </citation>
    <scope>NUCLEOTIDE SEQUENCE</scope>
    <source>
        <strain evidence="1">UHER 2000/2452</strain>
    </source>
</reference>
<dbReference type="Proteomes" id="UP000757435">
    <property type="component" value="Unassembled WGS sequence"/>
</dbReference>
<gene>
    <name evidence="1" type="ORF">KME15_17265</name>
</gene>
<dbReference type="Pfam" id="PF08852">
    <property type="entry name" value="DUF1822"/>
    <property type="match status" value="1"/>
</dbReference>
<reference evidence="1" key="1">
    <citation type="submission" date="2021-05" db="EMBL/GenBank/DDBJ databases">
        <authorList>
            <person name="Pietrasiak N."/>
            <person name="Ward R."/>
            <person name="Stajich J.E."/>
            <person name="Kurbessoian T."/>
        </authorList>
    </citation>
    <scope>NUCLEOTIDE SEQUENCE</scope>
    <source>
        <strain evidence="1">UHER 2000/2452</strain>
    </source>
</reference>
<name>A0A951UNG5_9CYAN</name>
<sequence length="315" mass="34253">MTYTTSSALPLPITRRAIALADQFAHRHPAEKAAQVRLNTLAVCVMNDYLQMMGIAADPSGSDSWNPVSQLCADVADLEVLGVGKLECRPLSVNSIGQTSDVCNVPPEVWEDRIGYVVVQINEAAQEASLLGFTERAIEALPLSQLRSPEALLDHLDRLMHPVTAASRVANLSQWLQNIFEEGWQTVDALLNPPNLAYGFRGIDSAASQDRSQSLRRAKLIDLNIQMPNPVALVVELTPDAEQTAICLQVHPTGTTYLPPDLRLAVLDEAGAIFLEAQSRGTDNYIQLQFSGHSGETFQVQVAIADASVIESFVI</sequence>